<evidence type="ECO:0000259" key="6">
    <source>
        <dbReference type="PROSITE" id="PS50850"/>
    </source>
</evidence>
<keyword evidence="8" id="KW-1185">Reference proteome</keyword>
<dbReference type="InterPro" id="IPR020846">
    <property type="entry name" value="MFS_dom"/>
</dbReference>
<keyword evidence="4 5" id="KW-0472">Membrane</keyword>
<dbReference type="EMBL" id="FMZC01000003">
    <property type="protein sequence ID" value="SDC77928.1"/>
    <property type="molecule type" value="Genomic_DNA"/>
</dbReference>
<feature type="transmembrane region" description="Helical" evidence="5">
    <location>
        <begin position="269"/>
        <end position="290"/>
    </location>
</feature>
<organism evidence="7 8">
    <name type="scientific">Paracidovorax valerianellae</name>
    <dbReference type="NCBI Taxonomy" id="187868"/>
    <lineage>
        <taxon>Bacteria</taxon>
        <taxon>Pseudomonadati</taxon>
        <taxon>Pseudomonadota</taxon>
        <taxon>Betaproteobacteria</taxon>
        <taxon>Burkholderiales</taxon>
        <taxon>Comamonadaceae</taxon>
        <taxon>Paracidovorax</taxon>
    </lineage>
</organism>
<dbReference type="PANTHER" id="PTHR42718:SF49">
    <property type="entry name" value="EXPORT PROTEIN"/>
    <property type="match status" value="1"/>
</dbReference>
<evidence type="ECO:0000256" key="3">
    <source>
        <dbReference type="ARBA" id="ARBA00022989"/>
    </source>
</evidence>
<evidence type="ECO:0000256" key="1">
    <source>
        <dbReference type="ARBA" id="ARBA00004141"/>
    </source>
</evidence>
<keyword evidence="3 5" id="KW-1133">Transmembrane helix</keyword>
<feature type="transmembrane region" description="Helical" evidence="5">
    <location>
        <begin position="93"/>
        <end position="112"/>
    </location>
</feature>
<evidence type="ECO:0000256" key="2">
    <source>
        <dbReference type="ARBA" id="ARBA00022692"/>
    </source>
</evidence>
<keyword evidence="2 5" id="KW-0812">Transmembrane</keyword>
<dbReference type="InterPro" id="IPR011701">
    <property type="entry name" value="MFS"/>
</dbReference>
<accession>A0A1G6PD51</accession>
<evidence type="ECO:0000313" key="8">
    <source>
        <dbReference type="Proteomes" id="UP000198781"/>
    </source>
</evidence>
<evidence type="ECO:0000256" key="4">
    <source>
        <dbReference type="ARBA" id="ARBA00023136"/>
    </source>
</evidence>
<dbReference type="AlphaFoldDB" id="A0A1G6PD51"/>
<dbReference type="InterPro" id="IPR001958">
    <property type="entry name" value="Tet-R_TetA/multi-R_MdtG-like"/>
</dbReference>
<sequence length="549" mass="55049">MPAGGNRLPALPLCLKAVVLTMSSTCPPLDPARSGSAAVACAPVSYASVSSTPHVALQLLAVCLAALAMPLSFTGPAVALPALRDALGGSPVQMAWVTNAFMLSFGATLMACGALADAWGRKRVFLCGVGVVAVSAVGLASAGSIVAFNLWRAVQGVGAAAALAGGTSALAQAIQGPARLRAFSWVGTAFGVGLAFGPLLAGWLLGHGGWRAVVLCVAGVAMVAGVAGARFLRDSRDPAAAGLDLPGAASFTAALALLTLGVLQAPESGWASLPVLAALAGSVAMAGVFVRTERRVRHPMLDLSLFRYPRFVGVQLLAAAPAYAFVVLLVLLPVRFIGVEGLSALATGQLMLALSGAMLFVPLAAGWLARWWSPAALSAGGLAVCAVGLWWLSDCPPGSPAAVLVGPLALIGVGIGLPWGLMDGLAVSVVPPERAGMATGIFNTVRVAGEGLALALVGAGLVALVALQWPQVPGADALRAGQYLVAGDLPHALRLLPGLSQADVLQAYGRAFSTLLRVLAGVTVFTAVAVFACLRLGAARGAAVSTIEG</sequence>
<dbReference type="InterPro" id="IPR036259">
    <property type="entry name" value="MFS_trans_sf"/>
</dbReference>
<feature type="transmembrane region" description="Helical" evidence="5">
    <location>
        <begin position="55"/>
        <end position="73"/>
    </location>
</feature>
<evidence type="ECO:0000256" key="5">
    <source>
        <dbReference type="SAM" id="Phobius"/>
    </source>
</evidence>
<dbReference type="CDD" id="cd17321">
    <property type="entry name" value="MFS_MMR_MDR_like"/>
    <property type="match status" value="1"/>
</dbReference>
<feature type="transmembrane region" description="Helical" evidence="5">
    <location>
        <begin position="183"/>
        <end position="206"/>
    </location>
</feature>
<dbReference type="Pfam" id="PF07690">
    <property type="entry name" value="MFS_1"/>
    <property type="match status" value="1"/>
</dbReference>
<proteinExistence type="predicted"/>
<feature type="transmembrane region" description="Helical" evidence="5">
    <location>
        <begin position="153"/>
        <end position="171"/>
    </location>
</feature>
<feature type="transmembrane region" description="Helical" evidence="5">
    <location>
        <begin position="311"/>
        <end position="332"/>
    </location>
</feature>
<protein>
    <submittedName>
        <fullName evidence="7">Sugar phosphate permease</fullName>
    </submittedName>
</protein>
<dbReference type="PRINTS" id="PR01035">
    <property type="entry name" value="TCRTETA"/>
</dbReference>
<evidence type="ECO:0000313" key="7">
    <source>
        <dbReference type="EMBL" id="SDC77928.1"/>
    </source>
</evidence>
<dbReference type="STRING" id="187868.SAMN05192589_103205"/>
<name>A0A1G6PD51_9BURK</name>
<feature type="transmembrane region" description="Helical" evidence="5">
    <location>
        <begin position="344"/>
        <end position="368"/>
    </location>
</feature>
<dbReference type="GO" id="GO:0022857">
    <property type="term" value="F:transmembrane transporter activity"/>
    <property type="evidence" value="ECO:0007669"/>
    <property type="project" value="InterPro"/>
</dbReference>
<feature type="transmembrane region" description="Helical" evidence="5">
    <location>
        <begin position="375"/>
        <end position="392"/>
    </location>
</feature>
<dbReference type="SUPFAM" id="SSF103473">
    <property type="entry name" value="MFS general substrate transporter"/>
    <property type="match status" value="1"/>
</dbReference>
<dbReference type="PROSITE" id="PS50850">
    <property type="entry name" value="MFS"/>
    <property type="match status" value="1"/>
</dbReference>
<dbReference type="Proteomes" id="UP000198781">
    <property type="component" value="Unassembled WGS sequence"/>
</dbReference>
<dbReference type="Gene3D" id="1.20.1250.20">
    <property type="entry name" value="MFS general substrate transporter like domains"/>
    <property type="match status" value="1"/>
</dbReference>
<feature type="domain" description="Major facilitator superfamily (MFS) profile" evidence="6">
    <location>
        <begin position="58"/>
        <end position="538"/>
    </location>
</feature>
<feature type="transmembrane region" description="Helical" evidence="5">
    <location>
        <begin position="451"/>
        <end position="469"/>
    </location>
</feature>
<dbReference type="GO" id="GO:0016020">
    <property type="term" value="C:membrane"/>
    <property type="evidence" value="ECO:0007669"/>
    <property type="project" value="UniProtKB-SubCell"/>
</dbReference>
<feature type="transmembrane region" description="Helical" evidence="5">
    <location>
        <begin position="244"/>
        <end position="263"/>
    </location>
</feature>
<comment type="subcellular location">
    <subcellularLocation>
        <location evidence="1">Membrane</location>
        <topology evidence="1">Multi-pass membrane protein</topology>
    </subcellularLocation>
</comment>
<reference evidence="7 8" key="1">
    <citation type="submission" date="2016-10" db="EMBL/GenBank/DDBJ databases">
        <authorList>
            <person name="de Groot N.N."/>
        </authorList>
    </citation>
    <scope>NUCLEOTIDE SEQUENCE [LARGE SCALE GENOMIC DNA]</scope>
    <source>
        <strain evidence="7 8">DSM 16619</strain>
    </source>
</reference>
<dbReference type="Gene3D" id="1.20.1720.10">
    <property type="entry name" value="Multidrug resistance protein D"/>
    <property type="match status" value="1"/>
</dbReference>
<feature type="transmembrane region" description="Helical" evidence="5">
    <location>
        <begin position="515"/>
        <end position="534"/>
    </location>
</feature>
<feature type="transmembrane region" description="Helical" evidence="5">
    <location>
        <begin position="212"/>
        <end position="232"/>
    </location>
</feature>
<feature type="transmembrane region" description="Helical" evidence="5">
    <location>
        <begin position="124"/>
        <end position="147"/>
    </location>
</feature>
<feature type="transmembrane region" description="Helical" evidence="5">
    <location>
        <begin position="404"/>
        <end position="430"/>
    </location>
</feature>
<dbReference type="PANTHER" id="PTHR42718">
    <property type="entry name" value="MAJOR FACILITATOR SUPERFAMILY MULTIDRUG TRANSPORTER MFSC"/>
    <property type="match status" value="1"/>
</dbReference>
<gene>
    <name evidence="7" type="ORF">SAMN05192589_103205</name>
</gene>